<evidence type="ECO:0000256" key="2">
    <source>
        <dbReference type="ARBA" id="ARBA00022692"/>
    </source>
</evidence>
<feature type="transmembrane region" description="Helical" evidence="5">
    <location>
        <begin position="279"/>
        <end position="298"/>
    </location>
</feature>
<evidence type="ECO:0000256" key="5">
    <source>
        <dbReference type="SAM" id="Phobius"/>
    </source>
</evidence>
<feature type="transmembrane region" description="Helical" evidence="5">
    <location>
        <begin position="100"/>
        <end position="116"/>
    </location>
</feature>
<evidence type="ECO:0000256" key="3">
    <source>
        <dbReference type="ARBA" id="ARBA00022989"/>
    </source>
</evidence>
<name>A0A9U8EMC1_BIOGL</name>
<dbReference type="Gene3D" id="3.30.750.24">
    <property type="entry name" value="STAS domain"/>
    <property type="match status" value="1"/>
</dbReference>
<keyword evidence="4 5" id="KW-0472">Membrane</keyword>
<dbReference type="OMA" id="FMPIPID"/>
<dbReference type="GO" id="GO:0055085">
    <property type="term" value="P:transmembrane transport"/>
    <property type="evidence" value="ECO:0007669"/>
    <property type="project" value="InterPro"/>
</dbReference>
<feature type="transmembrane region" description="Helical" evidence="5">
    <location>
        <begin position="122"/>
        <end position="147"/>
    </location>
</feature>
<dbReference type="Pfam" id="PF01740">
    <property type="entry name" value="STAS"/>
    <property type="match status" value="1"/>
</dbReference>
<dbReference type="GeneID" id="106077939"/>
<evidence type="ECO:0000313" key="7">
    <source>
        <dbReference type="Proteomes" id="UP001165740"/>
    </source>
</evidence>
<dbReference type="PANTHER" id="PTHR11814">
    <property type="entry name" value="SULFATE TRANSPORTER"/>
    <property type="match status" value="1"/>
</dbReference>
<dbReference type="PROSITE" id="PS50801">
    <property type="entry name" value="STAS"/>
    <property type="match status" value="1"/>
</dbReference>
<comment type="subcellular location">
    <subcellularLocation>
        <location evidence="1">Membrane</location>
        <topology evidence="1">Multi-pass membrane protein</topology>
    </subcellularLocation>
</comment>
<evidence type="ECO:0000313" key="8">
    <source>
        <dbReference type="RefSeq" id="XP_013094104.2"/>
    </source>
</evidence>
<feature type="transmembrane region" description="Helical" evidence="5">
    <location>
        <begin position="198"/>
        <end position="220"/>
    </location>
</feature>
<dbReference type="InterPro" id="IPR002645">
    <property type="entry name" value="STAS_dom"/>
</dbReference>
<dbReference type="AlphaFoldDB" id="A0A9U8EMC1"/>
<feature type="transmembrane region" description="Helical" evidence="5">
    <location>
        <begin position="431"/>
        <end position="450"/>
    </location>
</feature>
<evidence type="ECO:0000256" key="1">
    <source>
        <dbReference type="ARBA" id="ARBA00004141"/>
    </source>
</evidence>
<organism evidence="7 8">
    <name type="scientific">Biomphalaria glabrata</name>
    <name type="common">Bloodfluke planorb</name>
    <name type="synonym">Freshwater snail</name>
    <dbReference type="NCBI Taxonomy" id="6526"/>
    <lineage>
        <taxon>Eukaryota</taxon>
        <taxon>Metazoa</taxon>
        <taxon>Spiralia</taxon>
        <taxon>Lophotrochozoa</taxon>
        <taxon>Mollusca</taxon>
        <taxon>Gastropoda</taxon>
        <taxon>Heterobranchia</taxon>
        <taxon>Euthyneura</taxon>
        <taxon>Panpulmonata</taxon>
        <taxon>Hygrophila</taxon>
        <taxon>Lymnaeoidea</taxon>
        <taxon>Planorbidae</taxon>
        <taxon>Biomphalaria</taxon>
    </lineage>
</organism>
<protein>
    <submittedName>
        <fullName evidence="8">Sulfate transporter-like</fullName>
    </submittedName>
</protein>
<dbReference type="SUPFAM" id="SSF52091">
    <property type="entry name" value="SpoIIaa-like"/>
    <property type="match status" value="1"/>
</dbReference>
<dbReference type="CDD" id="cd07042">
    <property type="entry name" value="STAS_SulP_like_sulfate_transporter"/>
    <property type="match status" value="1"/>
</dbReference>
<keyword evidence="7" id="KW-1185">Reference proteome</keyword>
<feature type="transmembrane region" description="Helical" evidence="5">
    <location>
        <begin position="488"/>
        <end position="520"/>
    </location>
</feature>
<evidence type="ECO:0000259" key="6">
    <source>
        <dbReference type="PROSITE" id="PS50801"/>
    </source>
</evidence>
<dbReference type="Pfam" id="PF00916">
    <property type="entry name" value="Sulfate_transp"/>
    <property type="match status" value="1"/>
</dbReference>
<keyword evidence="2 5" id="KW-0812">Transmembrane</keyword>
<dbReference type="Proteomes" id="UP001165740">
    <property type="component" value="Chromosome 10"/>
</dbReference>
<sequence>MKERKVNFPLLLKFSKNDKSKETSKNAESNVKNKRKFAIYPAPVVNRYEILVQRSAYTYDEVEEWYPKLPYFHEDAQKPFKFSSLLPIVSTIANYKWKKYLYGDLISGLSVAFLQMPQGLAYGLLASMSPVSGFYTSFFPVLIYIFFGTCPQISMGTNSVTALITAAMVEREVDVYLNQDDDNTTLSTEEHMGYRESVASASAFGSGMLLLLMGIFRVGFVTSYMPSSFVGGFTAGAAVHIVTSQVKHIFHIKIRTHAGVGKIIRTYSDVVKEIPKTNIADTGLCILSMGVLLLFNLLNPKIKDWRGYEVPINLIMIVVLTLFSHFLDFGPVWGMNTVGEVPFGVPAPTLPRFTVLPNIVSDVVALTAITFAMTISMAMLMAKIHNYDVDSNRELIAYGLCNLGSSFFKCQVSSVSPPRTMILSNTGAETMLNGVPTALFLFIMFFAGTLLKSLPIAYLAAMIIVAVKDLLLQFLTVPKVWKVSKADFFVWTGTWLVTVFADLPWGIITGMSISILGLVINNQVIEGSLIVCANNEDLLLRGEDRMFVHQPKGIRIFYFPSQLFFANAEIFKKQLFQNVFDPTTVHAMDYQLAEDLSSSVMDLENAEVKCIIIDCSAITYIDMDGVNMLKMVIILYRKAGIQILLARVPERTMRVLENGDFFALLPKSCVFHDVEDAMYKEQETRYGVSRLSLTFSTVLIPTNEPSSVNVQNAGSEIF</sequence>
<accession>A0A9U8EMC1</accession>
<feature type="transmembrane region" description="Helical" evidence="5">
    <location>
        <begin position="310"/>
        <end position="327"/>
    </location>
</feature>
<dbReference type="RefSeq" id="XP_013094104.2">
    <property type="nucleotide sequence ID" value="XM_013238650.2"/>
</dbReference>
<dbReference type="InterPro" id="IPR011547">
    <property type="entry name" value="SLC26A/SulP_dom"/>
</dbReference>
<gene>
    <name evidence="8" type="primary">LOC106077939</name>
</gene>
<dbReference type="GO" id="GO:0016020">
    <property type="term" value="C:membrane"/>
    <property type="evidence" value="ECO:0007669"/>
    <property type="project" value="UniProtKB-SubCell"/>
</dbReference>
<evidence type="ECO:0000256" key="4">
    <source>
        <dbReference type="ARBA" id="ARBA00023136"/>
    </source>
</evidence>
<dbReference type="InterPro" id="IPR036513">
    <property type="entry name" value="STAS_dom_sf"/>
</dbReference>
<feature type="transmembrane region" description="Helical" evidence="5">
    <location>
        <begin position="363"/>
        <end position="382"/>
    </location>
</feature>
<feature type="transmembrane region" description="Helical" evidence="5">
    <location>
        <begin position="456"/>
        <end position="476"/>
    </location>
</feature>
<proteinExistence type="predicted"/>
<feature type="domain" description="STAS" evidence="6">
    <location>
        <begin position="544"/>
        <end position="681"/>
    </location>
</feature>
<reference evidence="8" key="1">
    <citation type="submission" date="2025-08" db="UniProtKB">
        <authorList>
            <consortium name="RefSeq"/>
        </authorList>
    </citation>
    <scope>IDENTIFICATION</scope>
</reference>
<dbReference type="OrthoDB" id="288203at2759"/>
<dbReference type="KEGG" id="bgt:106077939"/>
<dbReference type="InterPro" id="IPR001902">
    <property type="entry name" value="SLC26A/SulP_fam"/>
</dbReference>
<keyword evidence="3 5" id="KW-1133">Transmembrane helix</keyword>